<keyword evidence="3" id="KW-1185">Reference proteome</keyword>
<gene>
    <name evidence="2" type="ORF">EVAR_32490_1</name>
</gene>
<feature type="region of interest" description="Disordered" evidence="1">
    <location>
        <begin position="127"/>
        <end position="147"/>
    </location>
</feature>
<comment type="caution">
    <text evidence="2">The sequence shown here is derived from an EMBL/GenBank/DDBJ whole genome shotgun (WGS) entry which is preliminary data.</text>
</comment>
<evidence type="ECO:0000313" key="3">
    <source>
        <dbReference type="Proteomes" id="UP000299102"/>
    </source>
</evidence>
<organism evidence="2 3">
    <name type="scientific">Eumeta variegata</name>
    <name type="common">Bagworm moth</name>
    <name type="synonym">Eumeta japonica</name>
    <dbReference type="NCBI Taxonomy" id="151549"/>
    <lineage>
        <taxon>Eukaryota</taxon>
        <taxon>Metazoa</taxon>
        <taxon>Ecdysozoa</taxon>
        <taxon>Arthropoda</taxon>
        <taxon>Hexapoda</taxon>
        <taxon>Insecta</taxon>
        <taxon>Pterygota</taxon>
        <taxon>Neoptera</taxon>
        <taxon>Endopterygota</taxon>
        <taxon>Lepidoptera</taxon>
        <taxon>Glossata</taxon>
        <taxon>Ditrysia</taxon>
        <taxon>Tineoidea</taxon>
        <taxon>Psychidae</taxon>
        <taxon>Oiketicinae</taxon>
        <taxon>Eumeta</taxon>
    </lineage>
</organism>
<dbReference type="EMBL" id="BGZK01000493">
    <property type="protein sequence ID" value="GBP46971.1"/>
    <property type="molecule type" value="Genomic_DNA"/>
</dbReference>
<proteinExistence type="predicted"/>
<reference evidence="2 3" key="1">
    <citation type="journal article" date="2019" name="Commun. Biol.">
        <title>The bagworm genome reveals a unique fibroin gene that provides high tensile strength.</title>
        <authorList>
            <person name="Kono N."/>
            <person name="Nakamura H."/>
            <person name="Ohtoshi R."/>
            <person name="Tomita M."/>
            <person name="Numata K."/>
            <person name="Arakawa K."/>
        </authorList>
    </citation>
    <scope>NUCLEOTIDE SEQUENCE [LARGE SCALE GENOMIC DNA]</scope>
</reference>
<protein>
    <submittedName>
        <fullName evidence="2">Uncharacterized protein</fullName>
    </submittedName>
</protein>
<dbReference type="AlphaFoldDB" id="A0A4C1W7C1"/>
<name>A0A4C1W7C1_EUMVA</name>
<accession>A0A4C1W7C1</accession>
<sequence>MVRCLISCLRVANPAIVDAARGPSGAAPARALPEIDVAHLRLFLITTTSDRNAGHLRPPSATTYIFCDARPSLAADARLRWITHTTGNRLNVRNTPAGTRIAATIIRVGIKHTLKFKKTRLGLFASRGAGGEARGTNADQSGAADAD</sequence>
<evidence type="ECO:0000256" key="1">
    <source>
        <dbReference type="SAM" id="MobiDB-lite"/>
    </source>
</evidence>
<dbReference type="Proteomes" id="UP000299102">
    <property type="component" value="Unassembled WGS sequence"/>
</dbReference>
<evidence type="ECO:0000313" key="2">
    <source>
        <dbReference type="EMBL" id="GBP46971.1"/>
    </source>
</evidence>